<evidence type="ECO:0000256" key="4">
    <source>
        <dbReference type="ARBA" id="ARBA00022723"/>
    </source>
</evidence>
<evidence type="ECO:0000256" key="1">
    <source>
        <dbReference type="ARBA" id="ARBA00000900"/>
    </source>
</evidence>
<keyword evidence="13" id="KW-1185">Reference proteome</keyword>
<feature type="region of interest" description="Disordered" evidence="10">
    <location>
        <begin position="1"/>
        <end position="30"/>
    </location>
</feature>
<evidence type="ECO:0000256" key="10">
    <source>
        <dbReference type="SAM" id="MobiDB-lite"/>
    </source>
</evidence>
<dbReference type="InterPro" id="IPR001841">
    <property type="entry name" value="Znf_RING"/>
</dbReference>
<accession>A0AAN7NWC0</accession>
<dbReference type="EC" id="2.3.2.27" evidence="2"/>
<feature type="compositionally biased region" description="Low complexity" evidence="10">
    <location>
        <begin position="146"/>
        <end position="158"/>
    </location>
</feature>
<keyword evidence="8" id="KW-0804">Transcription</keyword>
<keyword evidence="3" id="KW-0808">Transferase</keyword>
<name>A0AAN7NWC0_MYCAM</name>
<proteinExistence type="predicted"/>
<keyword evidence="5 9" id="KW-0863">Zinc-finger</keyword>
<dbReference type="InterPro" id="IPR013083">
    <property type="entry name" value="Znf_RING/FYVE/PHD"/>
</dbReference>
<feature type="compositionally biased region" description="Basic and acidic residues" evidence="10">
    <location>
        <begin position="1"/>
        <end position="14"/>
    </location>
</feature>
<dbReference type="Gene3D" id="3.30.40.10">
    <property type="entry name" value="Zinc/RING finger domain, C3HC4 (zinc finger)"/>
    <property type="match status" value="1"/>
</dbReference>
<comment type="catalytic activity">
    <reaction evidence="1">
        <text>S-ubiquitinyl-[E2 ubiquitin-conjugating enzyme]-L-cysteine + [acceptor protein]-L-lysine = [E2 ubiquitin-conjugating enzyme]-L-cysteine + N(6)-ubiquitinyl-[acceptor protein]-L-lysine.</text>
        <dbReference type="EC" id="2.3.2.27"/>
    </reaction>
</comment>
<dbReference type="SMART" id="SM00184">
    <property type="entry name" value="RING"/>
    <property type="match status" value="1"/>
</dbReference>
<evidence type="ECO:0000256" key="3">
    <source>
        <dbReference type="ARBA" id="ARBA00022679"/>
    </source>
</evidence>
<reference evidence="12 13" key="1">
    <citation type="journal article" date="2023" name="J. Hered.">
        <title>Chromosome-level genome of the wood stork (Mycteria americana) provides insight into avian chromosome evolution.</title>
        <authorList>
            <person name="Flamio R. Jr."/>
            <person name="Ramstad K.M."/>
        </authorList>
    </citation>
    <scope>NUCLEOTIDE SEQUENCE [LARGE SCALE GENOMIC DNA]</scope>
    <source>
        <strain evidence="12">JAX WOST 10</strain>
    </source>
</reference>
<evidence type="ECO:0000256" key="6">
    <source>
        <dbReference type="ARBA" id="ARBA00022833"/>
    </source>
</evidence>
<dbReference type="GO" id="GO:0008270">
    <property type="term" value="F:zinc ion binding"/>
    <property type="evidence" value="ECO:0007669"/>
    <property type="project" value="UniProtKB-KW"/>
</dbReference>
<dbReference type="PROSITE" id="PS50089">
    <property type="entry name" value="ZF_RING_2"/>
    <property type="match status" value="1"/>
</dbReference>
<protein>
    <recommendedName>
        <fullName evidence="2">RING-type E3 ubiquitin transferase</fullName>
        <ecNumber evidence="2">2.3.2.27</ecNumber>
    </recommendedName>
</protein>
<feature type="domain" description="RING-type" evidence="11">
    <location>
        <begin position="37"/>
        <end position="76"/>
    </location>
</feature>
<dbReference type="Proteomes" id="UP001333110">
    <property type="component" value="Unassembled WGS sequence"/>
</dbReference>
<evidence type="ECO:0000256" key="9">
    <source>
        <dbReference type="PROSITE-ProRule" id="PRU00175"/>
    </source>
</evidence>
<dbReference type="GO" id="GO:0000209">
    <property type="term" value="P:protein polyubiquitination"/>
    <property type="evidence" value="ECO:0007669"/>
    <property type="project" value="TreeGrafter"/>
</dbReference>
<evidence type="ECO:0000256" key="5">
    <source>
        <dbReference type="ARBA" id="ARBA00022771"/>
    </source>
</evidence>
<dbReference type="InterPro" id="IPR017907">
    <property type="entry name" value="Znf_RING_CS"/>
</dbReference>
<evidence type="ECO:0000256" key="7">
    <source>
        <dbReference type="ARBA" id="ARBA00023015"/>
    </source>
</evidence>
<evidence type="ECO:0000313" key="13">
    <source>
        <dbReference type="Proteomes" id="UP001333110"/>
    </source>
</evidence>
<keyword evidence="4" id="KW-0479">Metal-binding</keyword>
<feature type="region of interest" description="Disordered" evidence="10">
    <location>
        <begin position="103"/>
        <end position="169"/>
    </location>
</feature>
<dbReference type="Pfam" id="PF13923">
    <property type="entry name" value="zf-C3HC4_2"/>
    <property type="match status" value="1"/>
</dbReference>
<keyword evidence="6" id="KW-0862">Zinc</keyword>
<dbReference type="SUPFAM" id="SSF57850">
    <property type="entry name" value="RING/U-box"/>
    <property type="match status" value="1"/>
</dbReference>
<dbReference type="GO" id="GO:0061630">
    <property type="term" value="F:ubiquitin protein ligase activity"/>
    <property type="evidence" value="ECO:0007669"/>
    <property type="project" value="UniProtKB-EC"/>
</dbReference>
<dbReference type="GO" id="GO:0006513">
    <property type="term" value="P:protein monoubiquitination"/>
    <property type="evidence" value="ECO:0007669"/>
    <property type="project" value="TreeGrafter"/>
</dbReference>
<comment type="caution">
    <text evidence="12">The sequence shown here is derived from an EMBL/GenBank/DDBJ whole genome shotgun (WGS) entry which is preliminary data.</text>
</comment>
<dbReference type="AlphaFoldDB" id="A0AAN7NWC0"/>
<sequence>MVRGTEKALEERSSAARAGTSQRPPAGPSETAANYRCPICLGDIENAAYMAFCLHRFCFTCIWQWARGRDACPLCRQPFKADNNYKEYMVGLSTHRRRNTTRIRSRSPQRHYNLCRRSTDYDPSAGKMGPVGRNQEQKDNVASGPSNATSQQAPTASASRERIPPSAGERLASPAAAPYIHFSMESKAPNPKHPGVSVAIQQQTDIQAKHHFSTGKSSGGTRVQEQSLRACIEQEAWTACFQKEVSGFQRHGHWLSIGTNLASSSDQVWSELYLWFGLVQQQSSFFTLRARHVPKQLCRRGPGGQQAAKDHILCTVQAGNDSEEYGVGFSAHHQQKGAKVRAQNRSLQQGYNLHVEKMEPGSPQQCMVVG</sequence>
<evidence type="ECO:0000259" key="11">
    <source>
        <dbReference type="PROSITE" id="PS50089"/>
    </source>
</evidence>
<evidence type="ECO:0000313" key="12">
    <source>
        <dbReference type="EMBL" id="KAK4832394.1"/>
    </source>
</evidence>
<organism evidence="12 13">
    <name type="scientific">Mycteria americana</name>
    <name type="common">Wood stork</name>
    <dbReference type="NCBI Taxonomy" id="33587"/>
    <lineage>
        <taxon>Eukaryota</taxon>
        <taxon>Metazoa</taxon>
        <taxon>Chordata</taxon>
        <taxon>Craniata</taxon>
        <taxon>Vertebrata</taxon>
        <taxon>Euteleostomi</taxon>
        <taxon>Archelosauria</taxon>
        <taxon>Archosauria</taxon>
        <taxon>Dinosauria</taxon>
        <taxon>Saurischia</taxon>
        <taxon>Theropoda</taxon>
        <taxon>Coelurosauria</taxon>
        <taxon>Aves</taxon>
        <taxon>Neognathae</taxon>
        <taxon>Neoaves</taxon>
        <taxon>Aequornithes</taxon>
        <taxon>Ciconiiformes</taxon>
        <taxon>Ciconiidae</taxon>
        <taxon>Mycteria</taxon>
    </lineage>
</organism>
<evidence type="ECO:0000256" key="8">
    <source>
        <dbReference type="ARBA" id="ARBA00023163"/>
    </source>
</evidence>
<dbReference type="PROSITE" id="PS00518">
    <property type="entry name" value="ZF_RING_1"/>
    <property type="match status" value="1"/>
</dbReference>
<keyword evidence="7" id="KW-0805">Transcription regulation</keyword>
<dbReference type="EMBL" id="JAUNZN010000001">
    <property type="protein sequence ID" value="KAK4832394.1"/>
    <property type="molecule type" value="Genomic_DNA"/>
</dbReference>
<dbReference type="PANTHER" id="PTHR46077">
    <property type="entry name" value="E3 UBIQUITIN-PROTEIN LIGASE TOPORS"/>
    <property type="match status" value="1"/>
</dbReference>
<evidence type="ECO:0000256" key="2">
    <source>
        <dbReference type="ARBA" id="ARBA00012483"/>
    </source>
</evidence>
<gene>
    <name evidence="12" type="ORF">QYF61_022249</name>
</gene>
<dbReference type="PANTHER" id="PTHR46077:SF1">
    <property type="entry name" value="TOP1 BINDING ARGININE_SERINE RICH PROTEIN, E3 UBIQUITIN LIGASE"/>
    <property type="match status" value="1"/>
</dbReference>